<dbReference type="GO" id="GO:0009003">
    <property type="term" value="F:signal peptidase activity"/>
    <property type="evidence" value="ECO:0007669"/>
    <property type="project" value="UniProtKB-EC"/>
</dbReference>
<dbReference type="PROSITE" id="PS00760">
    <property type="entry name" value="SPASE_I_2"/>
    <property type="match status" value="1"/>
</dbReference>
<dbReference type="SUPFAM" id="SSF51306">
    <property type="entry name" value="LexA/Signal peptidase"/>
    <property type="match status" value="1"/>
</dbReference>
<dbReference type="GO" id="GO:0006465">
    <property type="term" value="P:signal peptide processing"/>
    <property type="evidence" value="ECO:0007669"/>
    <property type="project" value="InterPro"/>
</dbReference>
<gene>
    <name evidence="11" type="ORF">BP422_18650</name>
</gene>
<dbReference type="EC" id="3.4.21.89" evidence="4 8"/>
<proteinExistence type="inferred from homology"/>
<keyword evidence="6 8" id="KW-0378">Hydrolase</keyword>
<comment type="catalytic activity">
    <reaction evidence="1 8">
        <text>Cleavage of hydrophobic, N-terminal signal or leader sequences from secreted and periplasmic proteins.</text>
        <dbReference type="EC" id="3.4.21.89"/>
    </reaction>
</comment>
<keyword evidence="8" id="KW-1133">Transmembrane helix</keyword>
<evidence type="ECO:0000256" key="7">
    <source>
        <dbReference type="PIRSR" id="PIRSR600223-1"/>
    </source>
</evidence>
<keyword evidence="5 8" id="KW-0645">Protease</keyword>
<dbReference type="PANTHER" id="PTHR43390">
    <property type="entry name" value="SIGNAL PEPTIDASE I"/>
    <property type="match status" value="1"/>
</dbReference>
<dbReference type="PROSITE" id="PS00761">
    <property type="entry name" value="SPASE_I_3"/>
    <property type="match status" value="1"/>
</dbReference>
<dbReference type="RefSeq" id="WP_088909056.1">
    <property type="nucleotide sequence ID" value="NZ_CP018145.1"/>
</dbReference>
<dbReference type="GO" id="GO:0005886">
    <property type="term" value="C:plasma membrane"/>
    <property type="evidence" value="ECO:0007669"/>
    <property type="project" value="UniProtKB-SubCell"/>
</dbReference>
<dbReference type="InterPro" id="IPR019758">
    <property type="entry name" value="Pept_S26A_signal_pept_1_CS"/>
</dbReference>
<dbReference type="Gene3D" id="2.10.109.10">
    <property type="entry name" value="Umud Fragment, subunit A"/>
    <property type="match status" value="1"/>
</dbReference>
<accession>A0A220MJT2</accession>
<evidence type="ECO:0000256" key="4">
    <source>
        <dbReference type="ARBA" id="ARBA00013208"/>
    </source>
</evidence>
<feature type="active site" evidence="7">
    <location>
        <position position="109"/>
    </location>
</feature>
<dbReference type="Pfam" id="PF10502">
    <property type="entry name" value="Peptidase_S26"/>
    <property type="match status" value="1"/>
</dbReference>
<dbReference type="PANTHER" id="PTHR43390:SF1">
    <property type="entry name" value="CHLOROPLAST PROCESSING PEPTIDASE"/>
    <property type="match status" value="1"/>
</dbReference>
<dbReference type="NCBIfam" id="TIGR02227">
    <property type="entry name" value="sigpep_I_bact"/>
    <property type="match status" value="1"/>
</dbReference>
<dbReference type="InterPro" id="IPR019757">
    <property type="entry name" value="Pept_S26A_signal_pept_1_Lys-AS"/>
</dbReference>
<dbReference type="InterPro" id="IPR019756">
    <property type="entry name" value="Pept_S26A_signal_pept_1_Ser-AS"/>
</dbReference>
<dbReference type="GO" id="GO:0004252">
    <property type="term" value="F:serine-type endopeptidase activity"/>
    <property type="evidence" value="ECO:0007669"/>
    <property type="project" value="InterPro"/>
</dbReference>
<organism evidence="11 12">
    <name type="scientific">Brevibacillus formosus</name>
    <dbReference type="NCBI Taxonomy" id="54913"/>
    <lineage>
        <taxon>Bacteria</taxon>
        <taxon>Bacillati</taxon>
        <taxon>Bacillota</taxon>
        <taxon>Bacilli</taxon>
        <taxon>Bacillales</taxon>
        <taxon>Paenibacillaceae</taxon>
        <taxon>Brevibacillus</taxon>
    </lineage>
</organism>
<dbReference type="KEGG" id="bfm:BP422_18650"/>
<comment type="subcellular location">
    <subcellularLocation>
        <location evidence="2">Cell membrane</location>
        <topology evidence="2">Single-pass type II membrane protein</topology>
    </subcellularLocation>
    <subcellularLocation>
        <location evidence="9">Membrane</location>
        <topology evidence="9">Single-pass type II membrane protein</topology>
    </subcellularLocation>
</comment>
<evidence type="ECO:0000256" key="3">
    <source>
        <dbReference type="ARBA" id="ARBA00009370"/>
    </source>
</evidence>
<dbReference type="EMBL" id="CP018145">
    <property type="protein sequence ID" value="ASJ55388.1"/>
    <property type="molecule type" value="Genomic_DNA"/>
</dbReference>
<dbReference type="InterPro" id="IPR000223">
    <property type="entry name" value="Pept_S26A_signal_pept_1"/>
</dbReference>
<dbReference type="InterPro" id="IPR036286">
    <property type="entry name" value="LexA/Signal_pep-like_sf"/>
</dbReference>
<evidence type="ECO:0000259" key="10">
    <source>
        <dbReference type="Pfam" id="PF10502"/>
    </source>
</evidence>
<evidence type="ECO:0000256" key="5">
    <source>
        <dbReference type="ARBA" id="ARBA00022670"/>
    </source>
</evidence>
<dbReference type="AlphaFoldDB" id="A0A220MJT2"/>
<evidence type="ECO:0000313" key="11">
    <source>
        <dbReference type="EMBL" id="ASJ55388.1"/>
    </source>
</evidence>
<feature type="domain" description="Peptidase S26" evidence="10">
    <location>
        <begin position="12"/>
        <end position="185"/>
    </location>
</feature>
<protein>
    <recommendedName>
        <fullName evidence="4 8">Signal peptidase I</fullName>
        <ecNumber evidence="4 8">3.4.21.89</ecNumber>
    </recommendedName>
</protein>
<dbReference type="CDD" id="cd06530">
    <property type="entry name" value="S26_SPase_I"/>
    <property type="match status" value="1"/>
</dbReference>
<comment type="similarity">
    <text evidence="3 9">Belongs to the peptidase S26 family.</text>
</comment>
<dbReference type="PROSITE" id="PS00501">
    <property type="entry name" value="SPASE_I_1"/>
    <property type="match status" value="1"/>
</dbReference>
<evidence type="ECO:0000256" key="2">
    <source>
        <dbReference type="ARBA" id="ARBA00004401"/>
    </source>
</evidence>
<keyword evidence="8" id="KW-0812">Transmembrane</keyword>
<reference evidence="11 12" key="1">
    <citation type="submission" date="2016-11" db="EMBL/GenBank/DDBJ databases">
        <authorList>
            <person name="Jaros S."/>
            <person name="Januszkiewicz K."/>
            <person name="Wedrychowicz H."/>
        </authorList>
    </citation>
    <scope>NUCLEOTIDE SEQUENCE [LARGE SCALE GENOMIC DNA]</scope>
    <source>
        <strain evidence="11 12">NF2</strain>
    </source>
</reference>
<feature type="active site" evidence="7">
    <location>
        <position position="42"/>
    </location>
</feature>
<evidence type="ECO:0000256" key="1">
    <source>
        <dbReference type="ARBA" id="ARBA00000677"/>
    </source>
</evidence>
<feature type="transmembrane region" description="Helical" evidence="8">
    <location>
        <begin position="12"/>
        <end position="33"/>
    </location>
</feature>
<dbReference type="PRINTS" id="PR00727">
    <property type="entry name" value="LEADERPTASE"/>
</dbReference>
<keyword evidence="8" id="KW-0472">Membrane</keyword>
<sequence length="187" mass="21467">MRSDLKSVKEIWGWTKTLGISLSLAMLVNIFVLQPFKVNGQSMEPTLQNDERIYVSKLSHTFSYLPEYNDIVVIDSRVNRDRTLKDDILENPLLMLAMGKSEAKTFWVKRVIGKPGDTLEFKNESLYRNGQPLNEPYIKEKMVDLPDAKIVIPENHVFVMGDNRNNSDDSRVIGVIPLDHIMGKKLF</sequence>
<name>A0A220MJT2_9BACL</name>
<dbReference type="InterPro" id="IPR019533">
    <property type="entry name" value="Peptidase_S26"/>
</dbReference>
<evidence type="ECO:0000256" key="8">
    <source>
        <dbReference type="RuleBase" id="RU003993"/>
    </source>
</evidence>
<dbReference type="Proteomes" id="UP000197781">
    <property type="component" value="Chromosome"/>
</dbReference>
<evidence type="ECO:0000256" key="9">
    <source>
        <dbReference type="RuleBase" id="RU362042"/>
    </source>
</evidence>
<evidence type="ECO:0000256" key="6">
    <source>
        <dbReference type="ARBA" id="ARBA00022801"/>
    </source>
</evidence>
<evidence type="ECO:0000313" key="12">
    <source>
        <dbReference type="Proteomes" id="UP000197781"/>
    </source>
</evidence>